<keyword evidence="6 9" id="KW-0479">Metal-binding</keyword>
<evidence type="ECO:0000256" key="4">
    <source>
        <dbReference type="ARBA" id="ARBA00011062"/>
    </source>
</evidence>
<dbReference type="EMBL" id="BMGH01000001">
    <property type="protein sequence ID" value="GGC99735.1"/>
    <property type="molecule type" value="Genomic_DNA"/>
</dbReference>
<keyword evidence="7 9" id="KW-0547">Nucleotide-binding</keyword>
<evidence type="ECO:0000256" key="8">
    <source>
        <dbReference type="ARBA" id="ARBA00022801"/>
    </source>
</evidence>
<dbReference type="InterPro" id="IPR036523">
    <property type="entry name" value="SurE-like_sf"/>
</dbReference>
<feature type="binding site" evidence="9">
    <location>
        <position position="97"/>
    </location>
    <ligand>
        <name>a divalent metal cation</name>
        <dbReference type="ChEBI" id="CHEBI:60240"/>
    </ligand>
</feature>
<evidence type="ECO:0000313" key="11">
    <source>
        <dbReference type="EMBL" id="GGC99735.1"/>
    </source>
</evidence>
<feature type="binding site" evidence="9">
    <location>
        <position position="11"/>
    </location>
    <ligand>
        <name>a divalent metal cation</name>
        <dbReference type="ChEBI" id="CHEBI:60240"/>
    </ligand>
</feature>
<dbReference type="GO" id="GO:0008254">
    <property type="term" value="F:3'-nucleotidase activity"/>
    <property type="evidence" value="ECO:0007669"/>
    <property type="project" value="TreeGrafter"/>
</dbReference>
<evidence type="ECO:0000256" key="2">
    <source>
        <dbReference type="ARBA" id="ARBA00001946"/>
    </source>
</evidence>
<dbReference type="PANTHER" id="PTHR30457">
    <property type="entry name" value="5'-NUCLEOTIDASE SURE"/>
    <property type="match status" value="1"/>
</dbReference>
<dbReference type="GO" id="GO:0046872">
    <property type="term" value="F:metal ion binding"/>
    <property type="evidence" value="ECO:0007669"/>
    <property type="project" value="UniProtKB-UniRule"/>
</dbReference>
<sequence>MSLRILCSNDDGIHAEGLETLEKIARELSDDVWVVAPETDQSGAARSLTLSHPLRVRKVAERKYAIAGTPTDCVQMGVGTILHDDGRRPDLILSGINNGQNVAEDITFSGTVAVAFQGMALGVPSVALSLARFRREHCHWETPEQHAPAILRKLLDKGWDKDVVININFPDRTPEEVTGIELTAQGARDKVNLFAEERTDLRGRRYYWFGFDGTLSDPADGTDLKAIYEGRISITPVHLDLTHEKSRQEISKLFD</sequence>
<evidence type="ECO:0000256" key="5">
    <source>
        <dbReference type="ARBA" id="ARBA00022490"/>
    </source>
</evidence>
<accession>A0A8J2V4S0</accession>
<dbReference type="AlphaFoldDB" id="A0A8J2V4S0"/>
<organism evidence="11 12">
    <name type="scientific">Aquisalinus flavus</name>
    <dbReference type="NCBI Taxonomy" id="1526572"/>
    <lineage>
        <taxon>Bacteria</taxon>
        <taxon>Pseudomonadati</taxon>
        <taxon>Pseudomonadota</taxon>
        <taxon>Alphaproteobacteria</taxon>
        <taxon>Parvularculales</taxon>
        <taxon>Parvularculaceae</taxon>
        <taxon>Aquisalinus</taxon>
    </lineage>
</organism>
<comment type="cofactor">
    <cofactor evidence="9">
        <name>a divalent metal cation</name>
        <dbReference type="ChEBI" id="CHEBI:60240"/>
    </cofactor>
    <text evidence="9">Binds 1 divalent metal cation per subunit.</text>
</comment>
<evidence type="ECO:0000256" key="3">
    <source>
        <dbReference type="ARBA" id="ARBA00004496"/>
    </source>
</evidence>
<gene>
    <name evidence="9 11" type="primary">surE</name>
    <name evidence="11" type="ORF">GCM10011342_05950</name>
</gene>
<dbReference type="Proteomes" id="UP000613582">
    <property type="component" value="Unassembled WGS sequence"/>
</dbReference>
<comment type="function">
    <text evidence="9">Nucleotidase that shows phosphatase activity on nucleoside 5'-monophosphates.</text>
</comment>
<feature type="binding site" evidence="9">
    <location>
        <position position="42"/>
    </location>
    <ligand>
        <name>a divalent metal cation</name>
        <dbReference type="ChEBI" id="CHEBI:60240"/>
    </ligand>
</feature>
<dbReference type="InterPro" id="IPR030048">
    <property type="entry name" value="SurE"/>
</dbReference>
<evidence type="ECO:0000256" key="9">
    <source>
        <dbReference type="HAMAP-Rule" id="MF_00060"/>
    </source>
</evidence>
<comment type="subcellular location">
    <subcellularLocation>
        <location evidence="3 9">Cytoplasm</location>
    </subcellularLocation>
</comment>
<evidence type="ECO:0000313" key="12">
    <source>
        <dbReference type="Proteomes" id="UP000613582"/>
    </source>
</evidence>
<dbReference type="GO" id="GO:0005737">
    <property type="term" value="C:cytoplasm"/>
    <property type="evidence" value="ECO:0007669"/>
    <property type="project" value="UniProtKB-SubCell"/>
</dbReference>
<dbReference type="Pfam" id="PF01975">
    <property type="entry name" value="SurE"/>
    <property type="match status" value="1"/>
</dbReference>
<dbReference type="EC" id="3.1.3.5" evidence="9"/>
<reference evidence="11" key="1">
    <citation type="journal article" date="2014" name="Int. J. Syst. Evol. Microbiol.">
        <title>Complete genome sequence of Corynebacterium casei LMG S-19264T (=DSM 44701T), isolated from a smear-ripened cheese.</title>
        <authorList>
            <consortium name="US DOE Joint Genome Institute (JGI-PGF)"/>
            <person name="Walter F."/>
            <person name="Albersmeier A."/>
            <person name="Kalinowski J."/>
            <person name="Ruckert C."/>
        </authorList>
    </citation>
    <scope>NUCLEOTIDE SEQUENCE</scope>
    <source>
        <strain evidence="11">CGMCC 1.12921</strain>
    </source>
</reference>
<evidence type="ECO:0000256" key="6">
    <source>
        <dbReference type="ARBA" id="ARBA00022723"/>
    </source>
</evidence>
<protein>
    <recommendedName>
        <fullName evidence="9">5'-nucleotidase SurE</fullName>
        <ecNumber evidence="9">3.1.3.5</ecNumber>
    </recommendedName>
    <alternativeName>
        <fullName evidence="9">Nucleoside 5'-monophosphate phosphohydrolase</fullName>
    </alternativeName>
</protein>
<feature type="binding site" evidence="9">
    <location>
        <position position="10"/>
    </location>
    <ligand>
        <name>a divalent metal cation</name>
        <dbReference type="ChEBI" id="CHEBI:60240"/>
    </ligand>
</feature>
<dbReference type="PANTHER" id="PTHR30457:SF12">
    <property type="entry name" value="5'_3'-NUCLEOTIDASE SURE"/>
    <property type="match status" value="1"/>
</dbReference>
<proteinExistence type="inferred from homology"/>
<feature type="domain" description="Survival protein SurE-like phosphatase/nucleotidase" evidence="10">
    <location>
        <begin position="5"/>
        <end position="189"/>
    </location>
</feature>
<evidence type="ECO:0000256" key="1">
    <source>
        <dbReference type="ARBA" id="ARBA00000815"/>
    </source>
</evidence>
<dbReference type="NCBIfam" id="NF001490">
    <property type="entry name" value="PRK00346.1-4"/>
    <property type="match status" value="1"/>
</dbReference>
<dbReference type="Gene3D" id="3.40.1210.10">
    <property type="entry name" value="Survival protein SurE-like phosphatase/nucleotidase"/>
    <property type="match status" value="1"/>
</dbReference>
<dbReference type="SUPFAM" id="SSF64167">
    <property type="entry name" value="SurE-like"/>
    <property type="match status" value="1"/>
</dbReference>
<name>A0A8J2V4S0_9PROT</name>
<dbReference type="NCBIfam" id="TIGR00087">
    <property type="entry name" value="surE"/>
    <property type="match status" value="1"/>
</dbReference>
<keyword evidence="8 9" id="KW-0378">Hydrolase</keyword>
<keyword evidence="5 9" id="KW-0963">Cytoplasm</keyword>
<comment type="cofactor">
    <cofactor evidence="2">
        <name>Mg(2+)</name>
        <dbReference type="ChEBI" id="CHEBI:18420"/>
    </cofactor>
</comment>
<comment type="caution">
    <text evidence="11">The sequence shown here is derived from an EMBL/GenBank/DDBJ whole genome shotgun (WGS) entry which is preliminary data.</text>
</comment>
<dbReference type="GO" id="GO:0004309">
    <property type="term" value="F:exopolyphosphatase activity"/>
    <property type="evidence" value="ECO:0007669"/>
    <property type="project" value="TreeGrafter"/>
</dbReference>
<keyword evidence="12" id="KW-1185">Reference proteome</keyword>
<dbReference type="HAMAP" id="MF_00060">
    <property type="entry name" value="SurE"/>
    <property type="match status" value="1"/>
</dbReference>
<evidence type="ECO:0000259" key="10">
    <source>
        <dbReference type="Pfam" id="PF01975"/>
    </source>
</evidence>
<comment type="catalytic activity">
    <reaction evidence="1 9">
        <text>a ribonucleoside 5'-phosphate + H2O = a ribonucleoside + phosphate</text>
        <dbReference type="Rhea" id="RHEA:12484"/>
        <dbReference type="ChEBI" id="CHEBI:15377"/>
        <dbReference type="ChEBI" id="CHEBI:18254"/>
        <dbReference type="ChEBI" id="CHEBI:43474"/>
        <dbReference type="ChEBI" id="CHEBI:58043"/>
        <dbReference type="EC" id="3.1.3.5"/>
    </reaction>
</comment>
<comment type="similarity">
    <text evidence="4 9">Belongs to the SurE nucleotidase family.</text>
</comment>
<dbReference type="GO" id="GO:0008253">
    <property type="term" value="F:5'-nucleotidase activity"/>
    <property type="evidence" value="ECO:0007669"/>
    <property type="project" value="UniProtKB-UniRule"/>
</dbReference>
<dbReference type="FunFam" id="3.40.1210.10:FF:000001">
    <property type="entry name" value="5'/3'-nucleotidase SurE"/>
    <property type="match status" value="1"/>
</dbReference>
<reference evidence="11" key="2">
    <citation type="submission" date="2020-09" db="EMBL/GenBank/DDBJ databases">
        <authorList>
            <person name="Sun Q."/>
            <person name="Zhou Y."/>
        </authorList>
    </citation>
    <scope>NUCLEOTIDE SEQUENCE</scope>
    <source>
        <strain evidence="11">CGMCC 1.12921</strain>
    </source>
</reference>
<dbReference type="InterPro" id="IPR002828">
    <property type="entry name" value="SurE-like_Pase/nucleotidase"/>
</dbReference>
<dbReference type="GO" id="GO:0000166">
    <property type="term" value="F:nucleotide binding"/>
    <property type="evidence" value="ECO:0007669"/>
    <property type="project" value="UniProtKB-KW"/>
</dbReference>
<evidence type="ECO:0000256" key="7">
    <source>
        <dbReference type="ARBA" id="ARBA00022741"/>
    </source>
</evidence>